<gene>
    <name evidence="3" type="ORF">B7C62_07695</name>
</gene>
<dbReference type="SUPFAM" id="SSF55729">
    <property type="entry name" value="Acyl-CoA N-acyltransferases (Nat)"/>
    <property type="match status" value="1"/>
</dbReference>
<dbReference type="KEGG" id="kab:B7C62_07695"/>
<organism evidence="3 4">
    <name type="scientific">Kitasatospora albolonga</name>
    <dbReference type="NCBI Taxonomy" id="68173"/>
    <lineage>
        <taxon>Bacteria</taxon>
        <taxon>Bacillati</taxon>
        <taxon>Actinomycetota</taxon>
        <taxon>Actinomycetes</taxon>
        <taxon>Kitasatosporales</taxon>
        <taxon>Streptomycetaceae</taxon>
        <taxon>Kitasatospora</taxon>
    </lineage>
</organism>
<evidence type="ECO:0000259" key="2">
    <source>
        <dbReference type="PROSITE" id="PS51186"/>
    </source>
</evidence>
<protein>
    <submittedName>
        <fullName evidence="3">GNAT family N-acetyltransferase</fullName>
    </submittedName>
</protein>
<evidence type="ECO:0000313" key="3">
    <source>
        <dbReference type="EMBL" id="ARF72168.1"/>
    </source>
</evidence>
<dbReference type="CDD" id="cd04301">
    <property type="entry name" value="NAT_SF"/>
    <property type="match status" value="1"/>
</dbReference>
<dbReference type="Gene3D" id="3.40.630.30">
    <property type="match status" value="1"/>
</dbReference>
<proteinExistence type="predicted"/>
<dbReference type="PANTHER" id="PTHR43072">
    <property type="entry name" value="N-ACETYLTRANSFERASE"/>
    <property type="match status" value="1"/>
</dbReference>
<name>A0ABC8BQS2_9ACTN</name>
<feature type="compositionally biased region" description="Acidic residues" evidence="1">
    <location>
        <begin position="64"/>
        <end position="76"/>
    </location>
</feature>
<reference evidence="3 4" key="1">
    <citation type="submission" date="2017-04" db="EMBL/GenBank/DDBJ databases">
        <title>The complete genome sequence of Streptomyces albolongus YIM 101047, the producer of novel bafilomycins and novel odoriferous sesquiterpenoids.</title>
        <authorList>
            <person name="Yin M."/>
            <person name="Jiang Y."/>
        </authorList>
    </citation>
    <scope>NUCLEOTIDE SEQUENCE [LARGE SCALE GENOMIC DNA]</scope>
    <source>
        <strain evidence="3 4">YIM 101047</strain>
    </source>
</reference>
<evidence type="ECO:0000313" key="4">
    <source>
        <dbReference type="Proteomes" id="UP000192251"/>
    </source>
</evidence>
<evidence type="ECO:0000256" key="1">
    <source>
        <dbReference type="SAM" id="MobiDB-lite"/>
    </source>
</evidence>
<dbReference type="Proteomes" id="UP000192251">
    <property type="component" value="Chromosome"/>
</dbReference>
<dbReference type="Pfam" id="PF00583">
    <property type="entry name" value="Acetyltransf_1"/>
    <property type="match status" value="1"/>
</dbReference>
<dbReference type="InterPro" id="IPR016181">
    <property type="entry name" value="Acyl_CoA_acyltransferase"/>
</dbReference>
<sequence>MSATVLRSVSVRPARPADEEALGELDRSTWSTLHAVVPRPQPPYEPFFDERHRPGDFLVAEVETETETEAESEAESEAGFGTGAITRSGSGSGAVTGSGGARIAGYIRLVPPTPLASNAHVRQIQGLAVAPWARGAGVGRTLLRAACAEARRQGANRITLRVLGHNTPARALYASEGFAVEGVLSGEFFLQGRYADDVLMGRSLTP</sequence>
<dbReference type="AlphaFoldDB" id="A0ABC8BQS2"/>
<feature type="region of interest" description="Disordered" evidence="1">
    <location>
        <begin position="1"/>
        <end position="23"/>
    </location>
</feature>
<accession>A0ABC8BQS2</accession>
<dbReference type="PROSITE" id="PS51186">
    <property type="entry name" value="GNAT"/>
    <property type="match status" value="1"/>
</dbReference>
<dbReference type="RefSeq" id="WP_084745517.1">
    <property type="nucleotide sequence ID" value="NZ_CP020563.1"/>
</dbReference>
<keyword evidence="4" id="KW-1185">Reference proteome</keyword>
<dbReference type="EMBL" id="CP020563">
    <property type="protein sequence ID" value="ARF72168.1"/>
    <property type="molecule type" value="Genomic_DNA"/>
</dbReference>
<feature type="domain" description="N-acetyltransferase" evidence="2">
    <location>
        <begin position="9"/>
        <end position="205"/>
    </location>
</feature>
<dbReference type="InterPro" id="IPR000182">
    <property type="entry name" value="GNAT_dom"/>
</dbReference>
<feature type="region of interest" description="Disordered" evidence="1">
    <location>
        <begin position="64"/>
        <end position="94"/>
    </location>
</feature>